<evidence type="ECO:0000313" key="2">
    <source>
        <dbReference type="EMBL" id="KAL2059895.1"/>
    </source>
</evidence>
<comment type="caution">
    <text evidence="2">The sequence shown here is derived from an EMBL/GenBank/DDBJ whole genome shotgun (WGS) entry which is preliminary data.</text>
</comment>
<feature type="domain" description="2EXR" evidence="1">
    <location>
        <begin position="53"/>
        <end position="146"/>
    </location>
</feature>
<dbReference type="Pfam" id="PF20150">
    <property type="entry name" value="2EXR"/>
    <property type="match status" value="1"/>
</dbReference>
<dbReference type="PANTHER" id="PTHR35910">
    <property type="entry name" value="2EXR DOMAIN-CONTAINING PROTEIN"/>
    <property type="match status" value="1"/>
</dbReference>
<reference evidence="2 3" key="1">
    <citation type="journal article" date="2024" name="Commun. Biol.">
        <title>Comparative genomic analysis of thermophilic fungi reveals convergent evolutionary adaptations and gene losses.</title>
        <authorList>
            <person name="Steindorff A.S."/>
            <person name="Aguilar-Pontes M.V."/>
            <person name="Robinson A.J."/>
            <person name="Andreopoulos B."/>
            <person name="LaButti K."/>
            <person name="Kuo A."/>
            <person name="Mondo S."/>
            <person name="Riley R."/>
            <person name="Otillar R."/>
            <person name="Haridas S."/>
            <person name="Lipzen A."/>
            <person name="Grimwood J."/>
            <person name="Schmutz J."/>
            <person name="Clum A."/>
            <person name="Reid I.D."/>
            <person name="Moisan M.C."/>
            <person name="Butler G."/>
            <person name="Nguyen T.T.M."/>
            <person name="Dewar K."/>
            <person name="Conant G."/>
            <person name="Drula E."/>
            <person name="Henrissat B."/>
            <person name="Hansel C."/>
            <person name="Singer S."/>
            <person name="Hutchinson M.I."/>
            <person name="de Vries R.P."/>
            <person name="Natvig D.O."/>
            <person name="Powell A.J."/>
            <person name="Tsang A."/>
            <person name="Grigoriev I.V."/>
        </authorList>
    </citation>
    <scope>NUCLEOTIDE SEQUENCE [LARGE SCALE GENOMIC DNA]</scope>
    <source>
        <strain evidence="2 3">CBS 494.80</strain>
    </source>
</reference>
<sequence length="452" mass="52136">MNTSQPQSLPFPSSRPDYVGEEYRRLTTNLRGRLASNVKTADYIGMRTSERVFTCFAKLPPSIRRRIWRHELPGTRIIELQRKKESDTHQSSSMPCQYVPKNPPPLLQTCRESRAISLWNHQLEKQENNSNKVPSCKWIRYDVDIVHLRDFEFSERIGGFLAPPQDRKKRKNSNYISPTHIGRPDCFNYIEDLAVSRDLFSQSEQYSGYLIRYFFPKPRLFILLIDDIYDIETFEDVWGIACDLDGVIKRYEKLPRTVFVKNCTGPFTTPENNQWYANHVAEEIGETALEQSDWTRGYRAPEIIALSASLPPGDALMDCGRCAEGYDPAEYYSDAEAEYEYSDASSSACEPSDEEVVRREGTTQEFVDDVHQLKAGLESDMQKICRDQNSVQDFVDGVQHIKVDLAKRMGDIVTIRRISKMKRVKIFVLANEKGWDEAFGLRVGQEQPLHLT</sequence>
<dbReference type="InterPro" id="IPR045518">
    <property type="entry name" value="2EXR"/>
</dbReference>
<accession>A0ABR4BQD0</accession>
<dbReference type="PANTHER" id="PTHR35910:SF6">
    <property type="entry name" value="2EXR DOMAIN-CONTAINING PROTEIN"/>
    <property type="match status" value="1"/>
</dbReference>
<keyword evidence="3" id="KW-1185">Reference proteome</keyword>
<evidence type="ECO:0000259" key="1">
    <source>
        <dbReference type="Pfam" id="PF20150"/>
    </source>
</evidence>
<name>A0ABR4BQD0_9HELO</name>
<proteinExistence type="predicted"/>
<evidence type="ECO:0000313" key="3">
    <source>
        <dbReference type="Proteomes" id="UP001595075"/>
    </source>
</evidence>
<protein>
    <recommendedName>
        <fullName evidence="1">2EXR domain-containing protein</fullName>
    </recommendedName>
</protein>
<dbReference type="EMBL" id="JAZHXI010000025">
    <property type="protein sequence ID" value="KAL2059895.1"/>
    <property type="molecule type" value="Genomic_DNA"/>
</dbReference>
<gene>
    <name evidence="2" type="ORF">VTL71DRAFT_10050</name>
</gene>
<organism evidence="2 3">
    <name type="scientific">Oculimacula yallundae</name>
    <dbReference type="NCBI Taxonomy" id="86028"/>
    <lineage>
        <taxon>Eukaryota</taxon>
        <taxon>Fungi</taxon>
        <taxon>Dikarya</taxon>
        <taxon>Ascomycota</taxon>
        <taxon>Pezizomycotina</taxon>
        <taxon>Leotiomycetes</taxon>
        <taxon>Helotiales</taxon>
        <taxon>Ploettnerulaceae</taxon>
        <taxon>Oculimacula</taxon>
    </lineage>
</organism>
<dbReference type="Proteomes" id="UP001595075">
    <property type="component" value="Unassembled WGS sequence"/>
</dbReference>